<evidence type="ECO:0000256" key="1">
    <source>
        <dbReference type="SAM" id="MobiDB-lite"/>
    </source>
</evidence>
<reference evidence="2 3" key="1">
    <citation type="journal article" date="2023" name="Mol. Biol. Evol.">
        <title>Genomics of Secondarily Temperate Adaptation in the Only Non-Antarctic Icefish.</title>
        <authorList>
            <person name="Rivera-Colon A.G."/>
            <person name="Rayamajhi N."/>
            <person name="Minhas B.F."/>
            <person name="Madrigal G."/>
            <person name="Bilyk K.T."/>
            <person name="Yoon V."/>
            <person name="Hune M."/>
            <person name="Gregory S."/>
            <person name="Cheng C.H.C."/>
            <person name="Catchen J.M."/>
        </authorList>
    </citation>
    <scope>NUCLEOTIDE SEQUENCE [LARGE SCALE GENOMIC DNA]</scope>
    <source>
        <strain evidence="2">JC2023a</strain>
    </source>
</reference>
<feature type="region of interest" description="Disordered" evidence="1">
    <location>
        <begin position="95"/>
        <end position="128"/>
    </location>
</feature>
<proteinExistence type="predicted"/>
<comment type="caution">
    <text evidence="2">The sequence shown here is derived from an EMBL/GenBank/DDBJ whole genome shotgun (WGS) entry which is preliminary data.</text>
</comment>
<evidence type="ECO:0000313" key="3">
    <source>
        <dbReference type="Proteomes" id="UP001335648"/>
    </source>
</evidence>
<accession>A0AAN8CWQ9</accession>
<sequence>MRKTLQVRIHEEARCPSAYLCRARIRRGAAGGRRRTGSFPEEEHPFPAADPPLLGVELRHPRGEQGEKQCRVQELLCASETEASSLQFAGARVRSGRGARAEFIQPPDQSQSRREEGRSKNPNTHLLS</sequence>
<dbReference type="AlphaFoldDB" id="A0AAN8CWQ9"/>
<keyword evidence="3" id="KW-1185">Reference proteome</keyword>
<gene>
    <name evidence="2" type="ORF">CesoFtcFv8_004379</name>
</gene>
<evidence type="ECO:0000313" key="2">
    <source>
        <dbReference type="EMBL" id="KAK5910555.1"/>
    </source>
</evidence>
<organism evidence="2 3">
    <name type="scientific">Champsocephalus esox</name>
    <name type="common">pike icefish</name>
    <dbReference type="NCBI Taxonomy" id="159716"/>
    <lineage>
        <taxon>Eukaryota</taxon>
        <taxon>Metazoa</taxon>
        <taxon>Chordata</taxon>
        <taxon>Craniata</taxon>
        <taxon>Vertebrata</taxon>
        <taxon>Euteleostomi</taxon>
        <taxon>Actinopterygii</taxon>
        <taxon>Neopterygii</taxon>
        <taxon>Teleostei</taxon>
        <taxon>Neoteleostei</taxon>
        <taxon>Acanthomorphata</taxon>
        <taxon>Eupercaria</taxon>
        <taxon>Perciformes</taxon>
        <taxon>Notothenioidei</taxon>
        <taxon>Channichthyidae</taxon>
        <taxon>Champsocephalus</taxon>
    </lineage>
</organism>
<name>A0AAN8CWQ9_9TELE</name>
<feature type="region of interest" description="Disordered" evidence="1">
    <location>
        <begin position="29"/>
        <end position="53"/>
    </location>
</feature>
<dbReference type="Proteomes" id="UP001335648">
    <property type="component" value="Unassembled WGS sequence"/>
</dbReference>
<protein>
    <submittedName>
        <fullName evidence="2">Uncharacterized protein</fullName>
    </submittedName>
</protein>
<dbReference type="EMBL" id="JAULUE010002048">
    <property type="protein sequence ID" value="KAK5910555.1"/>
    <property type="molecule type" value="Genomic_DNA"/>
</dbReference>